<organism evidence="3 4">
    <name type="scientific">Apis cerana cerana</name>
    <name type="common">Oriental honeybee</name>
    <dbReference type="NCBI Taxonomy" id="94128"/>
    <lineage>
        <taxon>Eukaryota</taxon>
        <taxon>Metazoa</taxon>
        <taxon>Ecdysozoa</taxon>
        <taxon>Arthropoda</taxon>
        <taxon>Hexapoda</taxon>
        <taxon>Insecta</taxon>
        <taxon>Pterygota</taxon>
        <taxon>Neoptera</taxon>
        <taxon>Endopterygota</taxon>
        <taxon>Hymenoptera</taxon>
        <taxon>Apocrita</taxon>
        <taxon>Aculeata</taxon>
        <taxon>Apoidea</taxon>
        <taxon>Anthophila</taxon>
        <taxon>Apidae</taxon>
        <taxon>Apis</taxon>
    </lineage>
</organism>
<protein>
    <submittedName>
        <fullName evidence="3">Vesicular, overexpressed in cancer, prosurvival protein</fullName>
    </submittedName>
</protein>
<reference evidence="3 4" key="1">
    <citation type="submission" date="2014-07" db="EMBL/GenBank/DDBJ databases">
        <title>Genomic and transcriptomic analysis on Apis cerana provide comprehensive insights into honey bee biology.</title>
        <authorList>
            <person name="Diao Q."/>
            <person name="Sun L."/>
            <person name="Zheng H."/>
            <person name="Zheng H."/>
            <person name="Xu S."/>
            <person name="Wang S."/>
            <person name="Zeng Z."/>
            <person name="Hu F."/>
            <person name="Su S."/>
            <person name="Wu J."/>
        </authorList>
    </citation>
    <scope>NUCLEOTIDE SEQUENCE [LARGE SCALE GENOMIC DNA]</scope>
    <source>
        <tissue evidence="3">Pupae without intestine</tissue>
    </source>
</reference>
<sequence length="582" mass="65782">MARNTKKKLAIFAGTSKCLIYAEAKYCASEMPGEIKYYECPRTEYCCGIGCCVSPGLHFHHLWYYWCAKQILVIIMFLVCSGGGWWYRYWLQGRYRAAASAIPTRVSNSRAQNSLRGGTMCQGQRARITYNSARNTVLLHRPQRNGAIPSYTSNNATTSTHYQNMSVMLNDANCPYYQLYGPPPSYETVMAQTRGKVSNPASPESTNARSSSVASNATNSNVSQCFSYTCNLSTGLNNTLDQNTQYSNGDTNSRQLERREGIPFVHFPQYCSVTDGTIRQNVCLPFVYREQQFVPRDTFSHIYQTSSMNCVPYPLDKSNTSNAENQSYRVTNTERYTMVECTAGSSREQEVWDDRSISKVHNNQIKRNANERMKEKNLGEEEEHESAIGTSFSSLFKVEGSSSNDSKSIENWLESFDSELTNDRRIYGGSLKITGKYADKERLDKYSVQRAFSKILPHSCDGLINTEPASIDMSHNVSSLEGRANVSASSFQSNPSNNVILKCFVSDNASLSVENIQKFEQSLSRPVNTSTNSDLENTLSIHIFQFQGMEFNFVKLGNVFKYYVLFDVEIVEVTKLKNRQYI</sequence>
<evidence type="ECO:0000313" key="3">
    <source>
        <dbReference type="EMBL" id="PBC33200.1"/>
    </source>
</evidence>
<evidence type="ECO:0000256" key="2">
    <source>
        <dbReference type="SAM" id="Phobius"/>
    </source>
</evidence>
<evidence type="ECO:0000256" key="1">
    <source>
        <dbReference type="SAM" id="MobiDB-lite"/>
    </source>
</evidence>
<dbReference type="STRING" id="94128.A0A2A3ENC7"/>
<dbReference type="EMBL" id="KZ288204">
    <property type="protein sequence ID" value="PBC33200.1"/>
    <property type="molecule type" value="Genomic_DNA"/>
</dbReference>
<gene>
    <name evidence="3" type="ORF">APICC_04603</name>
</gene>
<dbReference type="OrthoDB" id="6415936at2759"/>
<feature type="compositionally biased region" description="Polar residues" evidence="1">
    <location>
        <begin position="195"/>
        <end position="204"/>
    </location>
</feature>
<evidence type="ECO:0000313" key="4">
    <source>
        <dbReference type="Proteomes" id="UP000242457"/>
    </source>
</evidence>
<name>A0A2A3ENC7_APICC</name>
<feature type="compositionally biased region" description="Low complexity" evidence="1">
    <location>
        <begin position="205"/>
        <end position="215"/>
    </location>
</feature>
<dbReference type="AlphaFoldDB" id="A0A2A3ENC7"/>
<keyword evidence="2" id="KW-1133">Transmembrane helix</keyword>
<dbReference type="Proteomes" id="UP000242457">
    <property type="component" value="Unassembled WGS sequence"/>
</dbReference>
<keyword evidence="2" id="KW-0472">Membrane</keyword>
<feature type="transmembrane region" description="Helical" evidence="2">
    <location>
        <begin position="63"/>
        <end position="87"/>
    </location>
</feature>
<proteinExistence type="predicted"/>
<keyword evidence="2" id="KW-0812">Transmembrane</keyword>
<feature type="region of interest" description="Disordered" evidence="1">
    <location>
        <begin position="194"/>
        <end position="215"/>
    </location>
</feature>
<accession>A0A2A3ENC7</accession>
<keyword evidence="4" id="KW-1185">Reference proteome</keyword>